<evidence type="ECO:0000313" key="1">
    <source>
        <dbReference type="EMBL" id="KAK3734605.1"/>
    </source>
</evidence>
<dbReference type="EMBL" id="JAWDGP010006844">
    <property type="protein sequence ID" value="KAK3734605.1"/>
    <property type="molecule type" value="Genomic_DNA"/>
</dbReference>
<evidence type="ECO:0000313" key="2">
    <source>
        <dbReference type="Proteomes" id="UP001283361"/>
    </source>
</evidence>
<sequence>MRVDSLSVRDKRPDNGQVMLDGLCVDVFTHMTQFIIHARFTFILSRVKGLRTIYGRHGPRTPRKVPDVSGHDIPRCASSGPVYLAGTNPRWFRQVPTVLVGQTAGKRHDQVTSRQSAEAAGDWTPVTLARTSLPLVAKIISCHRAKLGGQLRTKSQTPMACLPSFSYLLLFLLVPPIKLVDLSQTSGPDQIDSPLSACDLILSPDVKSSSGLSQKPPISK</sequence>
<accession>A0AAE1CTG4</accession>
<gene>
    <name evidence="1" type="ORF">RRG08_003512</name>
</gene>
<keyword evidence="2" id="KW-1185">Reference proteome</keyword>
<organism evidence="1 2">
    <name type="scientific">Elysia crispata</name>
    <name type="common">lettuce slug</name>
    <dbReference type="NCBI Taxonomy" id="231223"/>
    <lineage>
        <taxon>Eukaryota</taxon>
        <taxon>Metazoa</taxon>
        <taxon>Spiralia</taxon>
        <taxon>Lophotrochozoa</taxon>
        <taxon>Mollusca</taxon>
        <taxon>Gastropoda</taxon>
        <taxon>Heterobranchia</taxon>
        <taxon>Euthyneura</taxon>
        <taxon>Panpulmonata</taxon>
        <taxon>Sacoglossa</taxon>
        <taxon>Placobranchoidea</taxon>
        <taxon>Plakobranchidae</taxon>
        <taxon>Elysia</taxon>
    </lineage>
</organism>
<protein>
    <submittedName>
        <fullName evidence="1">Uncharacterized protein</fullName>
    </submittedName>
</protein>
<dbReference type="AlphaFoldDB" id="A0AAE1CTG4"/>
<comment type="caution">
    <text evidence="1">The sequence shown here is derived from an EMBL/GenBank/DDBJ whole genome shotgun (WGS) entry which is preliminary data.</text>
</comment>
<reference evidence="1" key="1">
    <citation type="journal article" date="2023" name="G3 (Bethesda)">
        <title>A reference genome for the long-term kleptoplast-retaining sea slug Elysia crispata morphotype clarki.</title>
        <authorList>
            <person name="Eastman K.E."/>
            <person name="Pendleton A.L."/>
            <person name="Shaikh M.A."/>
            <person name="Suttiyut T."/>
            <person name="Ogas R."/>
            <person name="Tomko P."/>
            <person name="Gavelis G."/>
            <person name="Widhalm J.R."/>
            <person name="Wisecaver J.H."/>
        </authorList>
    </citation>
    <scope>NUCLEOTIDE SEQUENCE</scope>
    <source>
        <strain evidence="1">ECLA1</strain>
    </source>
</reference>
<name>A0AAE1CTG4_9GAST</name>
<dbReference type="Proteomes" id="UP001283361">
    <property type="component" value="Unassembled WGS sequence"/>
</dbReference>
<proteinExistence type="predicted"/>